<comment type="similarity">
    <text evidence="2 9">Belongs to the cytochrome P450 family.</text>
</comment>
<accession>A0AAV8TBI6</accession>
<evidence type="ECO:0000256" key="3">
    <source>
        <dbReference type="ARBA" id="ARBA00022617"/>
    </source>
</evidence>
<dbReference type="AlphaFoldDB" id="A0AAV8TBI6"/>
<dbReference type="GO" id="GO:0004497">
    <property type="term" value="F:monooxygenase activity"/>
    <property type="evidence" value="ECO:0007669"/>
    <property type="project" value="UniProtKB-KW"/>
</dbReference>
<dbReference type="SUPFAM" id="SSF48264">
    <property type="entry name" value="Cytochrome P450"/>
    <property type="match status" value="1"/>
</dbReference>
<dbReference type="CDD" id="cd11072">
    <property type="entry name" value="CYP71-like"/>
    <property type="match status" value="1"/>
</dbReference>
<dbReference type="PANTHER" id="PTHR47955">
    <property type="entry name" value="CYTOCHROME P450 FAMILY 71 PROTEIN"/>
    <property type="match status" value="1"/>
</dbReference>
<organism evidence="10 11">
    <name type="scientific">Erythroxylum novogranatense</name>
    <dbReference type="NCBI Taxonomy" id="1862640"/>
    <lineage>
        <taxon>Eukaryota</taxon>
        <taxon>Viridiplantae</taxon>
        <taxon>Streptophyta</taxon>
        <taxon>Embryophyta</taxon>
        <taxon>Tracheophyta</taxon>
        <taxon>Spermatophyta</taxon>
        <taxon>Magnoliopsida</taxon>
        <taxon>eudicotyledons</taxon>
        <taxon>Gunneridae</taxon>
        <taxon>Pentapetalae</taxon>
        <taxon>rosids</taxon>
        <taxon>fabids</taxon>
        <taxon>Malpighiales</taxon>
        <taxon>Erythroxylaceae</taxon>
        <taxon>Erythroxylum</taxon>
    </lineage>
</organism>
<evidence type="ECO:0000256" key="2">
    <source>
        <dbReference type="ARBA" id="ARBA00010617"/>
    </source>
</evidence>
<evidence type="ECO:0000313" key="11">
    <source>
        <dbReference type="Proteomes" id="UP001159364"/>
    </source>
</evidence>
<dbReference type="Gene3D" id="1.10.630.10">
    <property type="entry name" value="Cytochrome P450"/>
    <property type="match status" value="1"/>
</dbReference>
<dbReference type="InterPro" id="IPR001128">
    <property type="entry name" value="Cyt_P450"/>
</dbReference>
<dbReference type="PROSITE" id="PS00086">
    <property type="entry name" value="CYTOCHROME_P450"/>
    <property type="match status" value="1"/>
</dbReference>
<dbReference type="Proteomes" id="UP001159364">
    <property type="component" value="Linkage Group LG05"/>
</dbReference>
<evidence type="ECO:0000256" key="8">
    <source>
        <dbReference type="PIRSR" id="PIRSR602401-1"/>
    </source>
</evidence>
<keyword evidence="7 9" id="KW-0503">Monooxygenase</keyword>
<dbReference type="InterPro" id="IPR002401">
    <property type="entry name" value="Cyt_P450_E_grp-I"/>
</dbReference>
<keyword evidence="4 8" id="KW-0479">Metal-binding</keyword>
<evidence type="ECO:0000256" key="6">
    <source>
        <dbReference type="ARBA" id="ARBA00023004"/>
    </source>
</evidence>
<gene>
    <name evidence="10" type="ORF">K2173_003171</name>
</gene>
<keyword evidence="6 8" id="KW-0408">Iron</keyword>
<reference evidence="10 11" key="1">
    <citation type="submission" date="2021-09" db="EMBL/GenBank/DDBJ databases">
        <title>Genomic insights and catalytic innovation underlie evolution of tropane alkaloids biosynthesis.</title>
        <authorList>
            <person name="Wang Y.-J."/>
            <person name="Tian T."/>
            <person name="Huang J.-P."/>
            <person name="Huang S.-X."/>
        </authorList>
    </citation>
    <scope>NUCLEOTIDE SEQUENCE [LARGE SCALE GENOMIC DNA]</scope>
    <source>
        <strain evidence="10">KIB-2018</strain>
        <tissue evidence="10">Leaf</tissue>
    </source>
</reference>
<dbReference type="GO" id="GO:0020037">
    <property type="term" value="F:heme binding"/>
    <property type="evidence" value="ECO:0007669"/>
    <property type="project" value="InterPro"/>
</dbReference>
<dbReference type="EMBL" id="JAIWQS010000005">
    <property type="protein sequence ID" value="KAJ8763699.1"/>
    <property type="molecule type" value="Genomic_DNA"/>
</dbReference>
<evidence type="ECO:0000256" key="5">
    <source>
        <dbReference type="ARBA" id="ARBA00023002"/>
    </source>
</evidence>
<dbReference type="PRINTS" id="PR00385">
    <property type="entry name" value="P450"/>
</dbReference>
<evidence type="ECO:0000256" key="9">
    <source>
        <dbReference type="RuleBase" id="RU000461"/>
    </source>
</evidence>
<dbReference type="GO" id="GO:0005506">
    <property type="term" value="F:iron ion binding"/>
    <property type="evidence" value="ECO:0007669"/>
    <property type="project" value="InterPro"/>
</dbReference>
<evidence type="ECO:0000313" key="10">
    <source>
        <dbReference type="EMBL" id="KAJ8763699.1"/>
    </source>
</evidence>
<comment type="cofactor">
    <cofactor evidence="1 8">
        <name>heme</name>
        <dbReference type="ChEBI" id="CHEBI:30413"/>
    </cofactor>
</comment>
<feature type="binding site" description="axial binding residue" evidence="8">
    <location>
        <position position="441"/>
    </location>
    <ligand>
        <name>heme</name>
        <dbReference type="ChEBI" id="CHEBI:30413"/>
    </ligand>
    <ligandPart>
        <name>Fe</name>
        <dbReference type="ChEBI" id="CHEBI:18248"/>
    </ligandPart>
</feature>
<dbReference type="InterPro" id="IPR017972">
    <property type="entry name" value="Cyt_P450_CS"/>
</dbReference>
<sequence>MEHQLQVLIACFLFTTLLILLRAFKNSQSSLNLPPGPRKLPIIGNLHLLAGCLPYGPHRPLLELAKRYGPIMHFQLGEVSTVVISTKEAAEKVLKTDDIEFADRPFVFAADILFCNCSDIGYAPYGEYWRQMRRILILELLSAKRIKSFKSIRREEVSSMMTTIGASEGSPVTLISLLLATNFTTISRSAFSNLGKKELALIPLLKQITKELGGFSLGDVFPSLKFLHVITGLKRKLVSLHQKVDRTLDEIIKEHREMKARVETRQTDDMVDVLLNLQEGGDLELPLTDANIKALVLDVFLAGIDSTSSVVEWAMAELIKNPDEMKRAQAEVREVFDQKGSVDEDGLHKLKYLHLIIKETLRLHVPGPLLMPRQNREKVVIDGYDIPPKTHVIINAWAMARDPSYWTDPGKFYPDRFLNSSVDYRGTDMQLIPFGAGRRMCPGVSLGEVTVELLLANLLFHFDWKLPNGMKPEDLDMSEGFGATVNKLHELHLVPSSYHPSSFH</sequence>
<keyword evidence="11" id="KW-1185">Reference proteome</keyword>
<evidence type="ECO:0000256" key="1">
    <source>
        <dbReference type="ARBA" id="ARBA00001971"/>
    </source>
</evidence>
<dbReference type="InterPro" id="IPR036396">
    <property type="entry name" value="Cyt_P450_sf"/>
</dbReference>
<evidence type="ECO:0000256" key="7">
    <source>
        <dbReference type="ARBA" id="ARBA00023033"/>
    </source>
</evidence>
<dbReference type="GO" id="GO:0016705">
    <property type="term" value="F:oxidoreductase activity, acting on paired donors, with incorporation or reduction of molecular oxygen"/>
    <property type="evidence" value="ECO:0007669"/>
    <property type="project" value="InterPro"/>
</dbReference>
<proteinExistence type="inferred from homology"/>
<dbReference type="FunFam" id="1.10.630.10:FF:000043">
    <property type="entry name" value="Cytochrome P450 99A2"/>
    <property type="match status" value="1"/>
</dbReference>
<evidence type="ECO:0008006" key="12">
    <source>
        <dbReference type="Google" id="ProtNLM"/>
    </source>
</evidence>
<comment type="caution">
    <text evidence="10">The sequence shown here is derived from an EMBL/GenBank/DDBJ whole genome shotgun (WGS) entry which is preliminary data.</text>
</comment>
<dbReference type="PANTHER" id="PTHR47955:SF8">
    <property type="entry name" value="CYTOCHROME P450 71D11-LIKE"/>
    <property type="match status" value="1"/>
</dbReference>
<evidence type="ECO:0000256" key="4">
    <source>
        <dbReference type="ARBA" id="ARBA00022723"/>
    </source>
</evidence>
<keyword evidence="5 9" id="KW-0560">Oxidoreductase</keyword>
<name>A0AAV8TBI6_9ROSI</name>
<dbReference type="Pfam" id="PF00067">
    <property type="entry name" value="p450"/>
    <property type="match status" value="1"/>
</dbReference>
<protein>
    <recommendedName>
        <fullName evidence="12">Cytochrome P450</fullName>
    </recommendedName>
</protein>
<dbReference type="PRINTS" id="PR00463">
    <property type="entry name" value="EP450I"/>
</dbReference>
<keyword evidence="3 8" id="KW-0349">Heme</keyword>